<evidence type="ECO:0000259" key="1">
    <source>
        <dbReference type="Pfam" id="PF24864"/>
    </source>
</evidence>
<feature type="domain" description="DUF7730" evidence="1">
    <location>
        <begin position="19"/>
        <end position="132"/>
    </location>
</feature>
<name>A0AAN7YF44_9EURO</name>
<dbReference type="Pfam" id="PF24864">
    <property type="entry name" value="DUF7730"/>
    <property type="match status" value="1"/>
</dbReference>
<dbReference type="AlphaFoldDB" id="A0AAN7YF44"/>
<dbReference type="InterPro" id="IPR056632">
    <property type="entry name" value="DUF7730"/>
</dbReference>
<evidence type="ECO:0000313" key="2">
    <source>
        <dbReference type="EMBL" id="KAK5083447.1"/>
    </source>
</evidence>
<evidence type="ECO:0000313" key="3">
    <source>
        <dbReference type="Proteomes" id="UP001309876"/>
    </source>
</evidence>
<reference evidence="2 3" key="1">
    <citation type="submission" date="2023-08" db="EMBL/GenBank/DDBJ databases">
        <title>Black Yeasts Isolated from many extreme environments.</title>
        <authorList>
            <person name="Coleine C."/>
            <person name="Stajich J.E."/>
            <person name="Selbmann L."/>
        </authorList>
    </citation>
    <scope>NUCLEOTIDE SEQUENCE [LARGE SCALE GENOMIC DNA]</scope>
    <source>
        <strain evidence="2 3">CCFEE 5910</strain>
    </source>
</reference>
<organism evidence="2 3">
    <name type="scientific">Lithohypha guttulata</name>
    <dbReference type="NCBI Taxonomy" id="1690604"/>
    <lineage>
        <taxon>Eukaryota</taxon>
        <taxon>Fungi</taxon>
        <taxon>Dikarya</taxon>
        <taxon>Ascomycota</taxon>
        <taxon>Pezizomycotina</taxon>
        <taxon>Eurotiomycetes</taxon>
        <taxon>Chaetothyriomycetidae</taxon>
        <taxon>Chaetothyriales</taxon>
        <taxon>Trichomeriaceae</taxon>
        <taxon>Lithohypha</taxon>
    </lineage>
</organism>
<sequence length="264" mass="29805">MASIDTVPSPGLGNTTVNTSLLDLPYEIREMIFQQVYGHRVVIYLRVHNASAPSSQQAYWRKRARMDWRNYIDWKDPCPQLLLVNKQVYSEALEALVHASVLDLWGATQIGQKTAIPAHIAEHIRNVSVSFDRLPDLMNVLPSFNSLEALFIDSYNLSAQDFATGFRSLQRRRDHGVNLVNQIESPTKALRSRDALWMVLADVLLHQGPSADGNAAPVKVYVRSITYEEEVVLRVTDSKTPTERVVGIVPRFEYKFPQSKAKGS</sequence>
<gene>
    <name evidence="2" type="ORF">LTR05_005949</name>
</gene>
<keyword evidence="3" id="KW-1185">Reference proteome</keyword>
<proteinExistence type="predicted"/>
<dbReference type="Proteomes" id="UP001309876">
    <property type="component" value="Unassembled WGS sequence"/>
</dbReference>
<dbReference type="EMBL" id="JAVRRJ010000006">
    <property type="protein sequence ID" value="KAK5083447.1"/>
    <property type="molecule type" value="Genomic_DNA"/>
</dbReference>
<accession>A0AAN7YF44</accession>
<comment type="caution">
    <text evidence="2">The sequence shown here is derived from an EMBL/GenBank/DDBJ whole genome shotgun (WGS) entry which is preliminary data.</text>
</comment>
<protein>
    <recommendedName>
        <fullName evidence="1">DUF7730 domain-containing protein</fullName>
    </recommendedName>
</protein>